<keyword evidence="3" id="KW-1185">Reference proteome</keyword>
<dbReference type="PANTHER" id="PTHR43482">
    <property type="entry name" value="PROTEIN AST1-RELATED"/>
    <property type="match status" value="1"/>
</dbReference>
<protein>
    <submittedName>
        <fullName evidence="2">Alcohol dehydrogenase, zinc-containing</fullName>
    </submittedName>
</protein>
<dbReference type="SUPFAM" id="SSF50129">
    <property type="entry name" value="GroES-like"/>
    <property type="match status" value="1"/>
</dbReference>
<dbReference type="RefSeq" id="WP_007016821.1">
    <property type="nucleotide sequence ID" value="NZ_AAQH01000032.1"/>
</dbReference>
<dbReference type="InterPro" id="IPR013154">
    <property type="entry name" value="ADH-like_N"/>
</dbReference>
<gene>
    <name evidence="2" type="ORF">RED65_02479</name>
</gene>
<dbReference type="OrthoDB" id="4190732at2"/>
<evidence type="ECO:0000259" key="1">
    <source>
        <dbReference type="SMART" id="SM00829"/>
    </source>
</evidence>
<organism evidence="2 3">
    <name type="scientific">Bermanella marisrubri</name>
    <dbReference type="NCBI Taxonomy" id="207949"/>
    <lineage>
        <taxon>Bacteria</taxon>
        <taxon>Pseudomonadati</taxon>
        <taxon>Pseudomonadota</taxon>
        <taxon>Gammaproteobacteria</taxon>
        <taxon>Oceanospirillales</taxon>
        <taxon>Oceanospirillaceae</taxon>
        <taxon>Bermanella</taxon>
    </lineage>
</organism>
<reference evidence="2 3" key="1">
    <citation type="submission" date="2006-03" db="EMBL/GenBank/DDBJ databases">
        <authorList>
            <person name="Pinhassi J."/>
            <person name="Pedros-Alio C."/>
            <person name="Ferriera S."/>
            <person name="Johnson J."/>
            <person name="Kravitz S."/>
            <person name="Halpern A."/>
            <person name="Remington K."/>
            <person name="Beeson K."/>
            <person name="Tran B."/>
            <person name="Rogers Y.-H."/>
            <person name="Friedman R."/>
            <person name="Venter J.C."/>
        </authorList>
    </citation>
    <scope>NUCLEOTIDE SEQUENCE [LARGE SCALE GENOMIC DNA]</scope>
    <source>
        <strain evidence="2 3">RED65</strain>
    </source>
</reference>
<comment type="caution">
    <text evidence="2">The sequence shown here is derived from an EMBL/GenBank/DDBJ whole genome shotgun (WGS) entry which is preliminary data.</text>
</comment>
<dbReference type="STRING" id="207949.RED65_02479"/>
<dbReference type="Pfam" id="PF13602">
    <property type="entry name" value="ADH_zinc_N_2"/>
    <property type="match status" value="1"/>
</dbReference>
<dbReference type="PANTHER" id="PTHR43482:SF1">
    <property type="entry name" value="PROTEIN AST1-RELATED"/>
    <property type="match status" value="1"/>
</dbReference>
<dbReference type="SMART" id="SM00829">
    <property type="entry name" value="PKS_ER"/>
    <property type="match status" value="1"/>
</dbReference>
<dbReference type="Pfam" id="PF08240">
    <property type="entry name" value="ADH_N"/>
    <property type="match status" value="1"/>
</dbReference>
<dbReference type="GO" id="GO:0016491">
    <property type="term" value="F:oxidoreductase activity"/>
    <property type="evidence" value="ECO:0007669"/>
    <property type="project" value="InterPro"/>
</dbReference>
<dbReference type="Gene3D" id="3.90.180.10">
    <property type="entry name" value="Medium-chain alcohol dehydrogenases, catalytic domain"/>
    <property type="match status" value="1"/>
</dbReference>
<dbReference type="InterPro" id="IPR011032">
    <property type="entry name" value="GroES-like_sf"/>
</dbReference>
<proteinExistence type="predicted"/>
<dbReference type="Gene3D" id="3.40.50.720">
    <property type="entry name" value="NAD(P)-binding Rossmann-like Domain"/>
    <property type="match status" value="1"/>
</dbReference>
<accession>Q1MXW9</accession>
<sequence>MKAVMCPKYGDASVLCIADVPLPEVGPQQIRVKVVASSVTKADTMMRQGTPWYARLALGLRRPKHGITGTGFSGVVEALGADVSNVNIGDVKVGDEVFGESGLTFSTNAEYVIVEQDAVILKKPSFLSHEEACVMCDGPLTSFNFLHNIAKLKPSQRILINGASGSLGSAAVQLAKAHGAYVIAVCSQSNHAWMYELGADECVDYRQQDLALLNQQVDVIYDTVGNLKFKQMQSVLADKGLFMSPVLSMNLLWHMMRTRSSQSKRAAFSATGMISPSQLKKDLKTLLSIYEEKTLQNYIDCRFDLKDASKAHDYVDSNRKKGSVVLLN</sequence>
<feature type="domain" description="Enoyl reductase (ER)" evidence="1">
    <location>
        <begin position="10"/>
        <end position="326"/>
    </location>
</feature>
<dbReference type="InterPro" id="IPR052585">
    <property type="entry name" value="Lipid_raft_assoc_Zn_ADH"/>
</dbReference>
<evidence type="ECO:0000313" key="2">
    <source>
        <dbReference type="EMBL" id="EAT10809.1"/>
    </source>
</evidence>
<evidence type="ECO:0000313" key="3">
    <source>
        <dbReference type="Proteomes" id="UP000004263"/>
    </source>
</evidence>
<dbReference type="HOGENOM" id="CLU_026673_3_3_6"/>
<name>Q1MXW9_9GAMM</name>
<dbReference type="InterPro" id="IPR020843">
    <property type="entry name" value="ER"/>
</dbReference>
<dbReference type="SUPFAM" id="SSF51735">
    <property type="entry name" value="NAD(P)-binding Rossmann-fold domains"/>
    <property type="match status" value="1"/>
</dbReference>
<dbReference type="InterPro" id="IPR036291">
    <property type="entry name" value="NAD(P)-bd_dom_sf"/>
</dbReference>
<dbReference type="AlphaFoldDB" id="Q1MXW9"/>
<dbReference type="EMBL" id="AAQH01000032">
    <property type="protein sequence ID" value="EAT10809.1"/>
    <property type="molecule type" value="Genomic_DNA"/>
</dbReference>
<dbReference type="CDD" id="cd08267">
    <property type="entry name" value="MDR1"/>
    <property type="match status" value="1"/>
</dbReference>
<dbReference type="Proteomes" id="UP000004263">
    <property type="component" value="Unassembled WGS sequence"/>
</dbReference>